<keyword evidence="2" id="KW-1185">Reference proteome</keyword>
<protein>
    <submittedName>
        <fullName evidence="1">CCR4-associated factor 1-like protein 11</fullName>
    </submittedName>
</protein>
<organism evidence="1 2">
    <name type="scientific">Forsythia ovata</name>
    <dbReference type="NCBI Taxonomy" id="205694"/>
    <lineage>
        <taxon>Eukaryota</taxon>
        <taxon>Viridiplantae</taxon>
        <taxon>Streptophyta</taxon>
        <taxon>Embryophyta</taxon>
        <taxon>Tracheophyta</taxon>
        <taxon>Spermatophyta</taxon>
        <taxon>Magnoliopsida</taxon>
        <taxon>eudicotyledons</taxon>
        <taxon>Gunneridae</taxon>
        <taxon>Pentapetalae</taxon>
        <taxon>asterids</taxon>
        <taxon>lamiids</taxon>
        <taxon>Lamiales</taxon>
        <taxon>Oleaceae</taxon>
        <taxon>Forsythieae</taxon>
        <taxon>Forsythia</taxon>
    </lineage>
</organism>
<name>A0ABD1WWT4_9LAMI</name>
<comment type="caution">
    <text evidence="1">The sequence shown here is derived from an EMBL/GenBank/DDBJ whole genome shotgun (WGS) entry which is preliminary data.</text>
</comment>
<dbReference type="Proteomes" id="UP001604277">
    <property type="component" value="Unassembled WGS sequence"/>
</dbReference>
<dbReference type="InterPro" id="IPR012337">
    <property type="entry name" value="RNaseH-like_sf"/>
</dbReference>
<evidence type="ECO:0000313" key="2">
    <source>
        <dbReference type="Proteomes" id="UP001604277"/>
    </source>
</evidence>
<gene>
    <name evidence="1" type="ORF">Fot_07790</name>
</gene>
<dbReference type="AlphaFoldDB" id="A0ABD1WWT4"/>
<dbReference type="Gene3D" id="3.30.420.10">
    <property type="entry name" value="Ribonuclease H-like superfamily/Ribonuclease H"/>
    <property type="match status" value="1"/>
</dbReference>
<sequence length="133" mass="15090">MDTKFIGVIFKPQQVNPPNFRQGPDRPSPSDHYNTLKSNVDVLNLIQLGLTLSNATGNLPGLGSGQRFTWQFNFFDFDVSRDPHAPNSIELLKNHEIDFDKNRESRIDSEYFVELMMSSRLVCNESVSWVGVG</sequence>
<evidence type="ECO:0000313" key="1">
    <source>
        <dbReference type="EMBL" id="KAL2554171.1"/>
    </source>
</evidence>
<dbReference type="EMBL" id="JBFOLJ010000002">
    <property type="protein sequence ID" value="KAL2554171.1"/>
    <property type="molecule type" value="Genomic_DNA"/>
</dbReference>
<dbReference type="InterPro" id="IPR039637">
    <property type="entry name" value="CNOT7/CNOT8/Pop2"/>
</dbReference>
<proteinExistence type="predicted"/>
<reference evidence="2" key="1">
    <citation type="submission" date="2024-07" db="EMBL/GenBank/DDBJ databases">
        <title>Two chromosome-level genome assemblies of Korean endemic species Abeliophyllum distichum and Forsythia ovata (Oleaceae).</title>
        <authorList>
            <person name="Jang H."/>
        </authorList>
    </citation>
    <scope>NUCLEOTIDE SEQUENCE [LARGE SCALE GENOMIC DNA]</scope>
</reference>
<dbReference type="PANTHER" id="PTHR10797">
    <property type="entry name" value="CCR4-NOT TRANSCRIPTION COMPLEX SUBUNIT"/>
    <property type="match status" value="1"/>
</dbReference>
<dbReference type="SUPFAM" id="SSF53098">
    <property type="entry name" value="Ribonuclease H-like"/>
    <property type="match status" value="1"/>
</dbReference>
<accession>A0ABD1WWT4</accession>
<dbReference type="InterPro" id="IPR036397">
    <property type="entry name" value="RNaseH_sf"/>
</dbReference>